<dbReference type="Pfam" id="PF05028">
    <property type="entry name" value="PARG_cat_C"/>
    <property type="match status" value="1"/>
</dbReference>
<gene>
    <name evidence="2" type="ORF">M407DRAFT_241982</name>
</gene>
<organism evidence="2 3">
    <name type="scientific">Tulasnella calospora MUT 4182</name>
    <dbReference type="NCBI Taxonomy" id="1051891"/>
    <lineage>
        <taxon>Eukaryota</taxon>
        <taxon>Fungi</taxon>
        <taxon>Dikarya</taxon>
        <taxon>Basidiomycota</taxon>
        <taxon>Agaricomycotina</taxon>
        <taxon>Agaricomycetes</taxon>
        <taxon>Cantharellales</taxon>
        <taxon>Tulasnellaceae</taxon>
        <taxon>Tulasnella</taxon>
    </lineage>
</organism>
<dbReference type="OrthoDB" id="1937899at2759"/>
<reference evidence="2 3" key="1">
    <citation type="submission" date="2014-04" db="EMBL/GenBank/DDBJ databases">
        <authorList>
            <consortium name="DOE Joint Genome Institute"/>
            <person name="Kuo A."/>
            <person name="Girlanda M."/>
            <person name="Perotto S."/>
            <person name="Kohler A."/>
            <person name="Nagy L.G."/>
            <person name="Floudas D."/>
            <person name="Copeland A."/>
            <person name="Barry K.W."/>
            <person name="Cichocki N."/>
            <person name="Veneault-Fourrey C."/>
            <person name="LaButti K."/>
            <person name="Lindquist E.A."/>
            <person name="Lipzen A."/>
            <person name="Lundell T."/>
            <person name="Morin E."/>
            <person name="Murat C."/>
            <person name="Sun H."/>
            <person name="Tunlid A."/>
            <person name="Henrissat B."/>
            <person name="Grigoriev I.V."/>
            <person name="Hibbett D.S."/>
            <person name="Martin F."/>
            <person name="Nordberg H.P."/>
            <person name="Cantor M.N."/>
            <person name="Hua S.X."/>
        </authorList>
    </citation>
    <scope>NUCLEOTIDE SEQUENCE [LARGE SCALE GENOMIC DNA]</scope>
    <source>
        <strain evidence="2 3">MUT 4182</strain>
    </source>
</reference>
<keyword evidence="3" id="KW-1185">Reference proteome</keyword>
<dbReference type="GO" id="GO:0006282">
    <property type="term" value="P:regulation of DNA repair"/>
    <property type="evidence" value="ECO:0007669"/>
    <property type="project" value="InterPro"/>
</dbReference>
<evidence type="ECO:0000313" key="2">
    <source>
        <dbReference type="EMBL" id="KIO31102.1"/>
    </source>
</evidence>
<dbReference type="GO" id="GO:0005634">
    <property type="term" value="C:nucleus"/>
    <property type="evidence" value="ECO:0007669"/>
    <property type="project" value="TreeGrafter"/>
</dbReference>
<dbReference type="PANTHER" id="PTHR12837">
    <property type="entry name" value="POLY ADP-RIBOSE GLYCOHYDROLASE"/>
    <property type="match status" value="1"/>
</dbReference>
<dbReference type="InterPro" id="IPR046372">
    <property type="entry name" value="PARG_cat_C"/>
</dbReference>
<name>A0A0C3MBH6_9AGAM</name>
<dbReference type="GO" id="GO:0009225">
    <property type="term" value="P:nucleotide-sugar metabolic process"/>
    <property type="evidence" value="ECO:0007669"/>
    <property type="project" value="TreeGrafter"/>
</dbReference>
<dbReference type="HOGENOM" id="CLU_973843_0_0_1"/>
<dbReference type="InterPro" id="IPR007724">
    <property type="entry name" value="Poly_GlycHdrlase"/>
</dbReference>
<dbReference type="AlphaFoldDB" id="A0A0C3MBH6"/>
<feature type="domain" description="PARG catalytic Macro" evidence="1">
    <location>
        <begin position="55"/>
        <end position="223"/>
    </location>
</feature>
<dbReference type="GO" id="GO:0004649">
    <property type="term" value="F:poly(ADP-ribose) glycohydrolase activity"/>
    <property type="evidence" value="ECO:0007669"/>
    <property type="project" value="InterPro"/>
</dbReference>
<proteinExistence type="predicted"/>
<dbReference type="Proteomes" id="UP000054248">
    <property type="component" value="Unassembled WGS sequence"/>
</dbReference>
<dbReference type="PANTHER" id="PTHR12837:SF0">
    <property type="entry name" value="POLY(ADP-RIBOSE) GLYCOHYDROLASE"/>
    <property type="match status" value="1"/>
</dbReference>
<dbReference type="STRING" id="1051891.A0A0C3MBH6"/>
<evidence type="ECO:0000259" key="1">
    <source>
        <dbReference type="Pfam" id="PF05028"/>
    </source>
</evidence>
<accession>A0A0C3MBH6</accession>
<protein>
    <recommendedName>
        <fullName evidence="1">PARG catalytic Macro domain-containing protein</fullName>
    </recommendedName>
</protein>
<reference evidence="3" key="2">
    <citation type="submission" date="2015-01" db="EMBL/GenBank/DDBJ databases">
        <title>Evolutionary Origins and Diversification of the Mycorrhizal Mutualists.</title>
        <authorList>
            <consortium name="DOE Joint Genome Institute"/>
            <consortium name="Mycorrhizal Genomics Consortium"/>
            <person name="Kohler A."/>
            <person name="Kuo A."/>
            <person name="Nagy L.G."/>
            <person name="Floudas D."/>
            <person name="Copeland A."/>
            <person name="Barry K.W."/>
            <person name="Cichocki N."/>
            <person name="Veneault-Fourrey C."/>
            <person name="LaButti K."/>
            <person name="Lindquist E.A."/>
            <person name="Lipzen A."/>
            <person name="Lundell T."/>
            <person name="Morin E."/>
            <person name="Murat C."/>
            <person name="Riley R."/>
            <person name="Ohm R."/>
            <person name="Sun H."/>
            <person name="Tunlid A."/>
            <person name="Henrissat B."/>
            <person name="Grigoriev I.V."/>
            <person name="Hibbett D.S."/>
            <person name="Martin F."/>
        </authorList>
    </citation>
    <scope>NUCLEOTIDE SEQUENCE [LARGE SCALE GENOMIC DNA]</scope>
    <source>
        <strain evidence="3">MUT 4182</strain>
    </source>
</reference>
<dbReference type="EMBL" id="KN822966">
    <property type="protein sequence ID" value="KIO31102.1"/>
    <property type="molecule type" value="Genomic_DNA"/>
</dbReference>
<dbReference type="GO" id="GO:0005737">
    <property type="term" value="C:cytoplasm"/>
    <property type="evidence" value="ECO:0007669"/>
    <property type="project" value="TreeGrafter"/>
</dbReference>
<sequence length="286" mass="31241">MTLRSVKDGEDKQLARMLASDPERSRTPFKTLEFIAVPEPSTDPAFLGVPDGAGVVFANKQVGFGTGGTMEEVAVGTTPEACPIVLVTRPLKDDQVLVLTGVESLVVVEGHGRSARMTRVHHTIPPTRDSLWRTRTMLFMDALELDGYDSSGTLPDLLPGHVDRELQKAYTAFSSRSPTPYAFVATGLWGCGAFGGNDEVKTMIQWCAAAFAGVELRFTYSDDRSSFVRRFRELADLAQRDAWAAEEVLEALKSIRPDDKEGNKSPLAFVMKVLSGRSLVHVSAFT</sequence>
<evidence type="ECO:0000313" key="3">
    <source>
        <dbReference type="Proteomes" id="UP000054248"/>
    </source>
</evidence>
<dbReference type="GO" id="GO:1990966">
    <property type="term" value="P:ATP generation from poly-ADP-D-ribose"/>
    <property type="evidence" value="ECO:0007669"/>
    <property type="project" value="TreeGrafter"/>
</dbReference>
<dbReference type="GO" id="GO:0005975">
    <property type="term" value="P:carbohydrate metabolic process"/>
    <property type="evidence" value="ECO:0007669"/>
    <property type="project" value="InterPro"/>
</dbReference>